<dbReference type="AlphaFoldDB" id="A0AAU9CPK3"/>
<dbReference type="EMBL" id="AP025317">
    <property type="protein sequence ID" value="BDD12178.1"/>
    <property type="molecule type" value="Genomic_DNA"/>
</dbReference>
<dbReference type="RefSeq" id="WP_338395322.1">
    <property type="nucleotide sequence ID" value="NZ_AP025317.1"/>
</dbReference>
<organism evidence="1 2">
    <name type="scientific">Fulvitalea axinellae</name>
    <dbReference type="NCBI Taxonomy" id="1182444"/>
    <lineage>
        <taxon>Bacteria</taxon>
        <taxon>Pseudomonadati</taxon>
        <taxon>Bacteroidota</taxon>
        <taxon>Cytophagia</taxon>
        <taxon>Cytophagales</taxon>
        <taxon>Persicobacteraceae</taxon>
        <taxon>Fulvitalea</taxon>
    </lineage>
</organism>
<keyword evidence="2" id="KW-1185">Reference proteome</keyword>
<gene>
    <name evidence="1" type="ORF">FUAX_46100</name>
</gene>
<dbReference type="Proteomes" id="UP001348817">
    <property type="component" value="Plasmid pFA3"/>
</dbReference>
<reference evidence="1 2" key="1">
    <citation type="submission" date="2021-12" db="EMBL/GenBank/DDBJ databases">
        <title>Genome sequencing of bacteria with rrn-lacking chromosome and rrn-plasmid.</title>
        <authorList>
            <person name="Anda M."/>
            <person name="Iwasaki W."/>
        </authorList>
    </citation>
    <scope>NUCLEOTIDE SEQUENCE [LARGE SCALE GENOMIC DNA]</scope>
    <source>
        <strain evidence="1 2">DSM 100852</strain>
        <plasmid evidence="1 2">pFA3</plasmid>
    </source>
</reference>
<protein>
    <submittedName>
        <fullName evidence="1">Uncharacterized protein</fullName>
    </submittedName>
</protein>
<evidence type="ECO:0000313" key="1">
    <source>
        <dbReference type="EMBL" id="BDD12178.1"/>
    </source>
</evidence>
<dbReference type="KEGG" id="fax:FUAX_46100"/>
<evidence type="ECO:0000313" key="2">
    <source>
        <dbReference type="Proteomes" id="UP001348817"/>
    </source>
</evidence>
<name>A0AAU9CPK3_9BACT</name>
<proteinExistence type="predicted"/>
<keyword evidence="1" id="KW-0614">Plasmid</keyword>
<sequence>MQEEIRLSLTMEELNKVIDALGQKPFVEVYKLIEKLHTQATAQIEESEDVDHR</sequence>
<accession>A0AAU9CPK3</accession>
<geneLocation type="plasmid" evidence="1 2">
    <name>pFA3</name>
</geneLocation>